<proteinExistence type="predicted"/>
<gene>
    <name evidence="1" type="ORF">OKA104_LOCUS41613</name>
</gene>
<dbReference type="EMBL" id="CAJOAY010009913">
    <property type="protein sequence ID" value="CAF4212805.1"/>
    <property type="molecule type" value="Genomic_DNA"/>
</dbReference>
<dbReference type="Proteomes" id="UP000663881">
    <property type="component" value="Unassembled WGS sequence"/>
</dbReference>
<comment type="caution">
    <text evidence="1">The sequence shown here is derived from an EMBL/GenBank/DDBJ whole genome shotgun (WGS) entry which is preliminary data.</text>
</comment>
<accession>A0A820CS69</accession>
<protein>
    <submittedName>
        <fullName evidence="1">Uncharacterized protein</fullName>
    </submittedName>
</protein>
<sequence length="24" mass="2441">PGGVRVPVMTIRVVTSTLATVLSS</sequence>
<organism evidence="1 2">
    <name type="scientific">Adineta steineri</name>
    <dbReference type="NCBI Taxonomy" id="433720"/>
    <lineage>
        <taxon>Eukaryota</taxon>
        <taxon>Metazoa</taxon>
        <taxon>Spiralia</taxon>
        <taxon>Gnathifera</taxon>
        <taxon>Rotifera</taxon>
        <taxon>Eurotatoria</taxon>
        <taxon>Bdelloidea</taxon>
        <taxon>Adinetida</taxon>
        <taxon>Adinetidae</taxon>
        <taxon>Adineta</taxon>
    </lineage>
</organism>
<dbReference type="AlphaFoldDB" id="A0A820CS69"/>
<evidence type="ECO:0000313" key="2">
    <source>
        <dbReference type="Proteomes" id="UP000663881"/>
    </source>
</evidence>
<name>A0A820CS69_9BILA</name>
<feature type="non-terminal residue" evidence="1">
    <location>
        <position position="1"/>
    </location>
</feature>
<reference evidence="1" key="1">
    <citation type="submission" date="2021-02" db="EMBL/GenBank/DDBJ databases">
        <authorList>
            <person name="Nowell W R."/>
        </authorList>
    </citation>
    <scope>NUCLEOTIDE SEQUENCE</scope>
</reference>
<evidence type="ECO:0000313" key="1">
    <source>
        <dbReference type="EMBL" id="CAF4212805.1"/>
    </source>
</evidence>